<name>A0A8S3SJE9_MYTED</name>
<feature type="region of interest" description="Disordered" evidence="1">
    <location>
        <begin position="1"/>
        <end position="44"/>
    </location>
</feature>
<accession>A0A8S3SJE9</accession>
<evidence type="ECO:0000313" key="3">
    <source>
        <dbReference type="EMBL" id="CAG2220319.1"/>
    </source>
</evidence>
<dbReference type="Gene3D" id="1.10.10.10">
    <property type="entry name" value="Winged helix-like DNA-binding domain superfamily/Winged helix DNA-binding domain"/>
    <property type="match status" value="1"/>
</dbReference>
<evidence type="ECO:0000313" key="4">
    <source>
        <dbReference type="Proteomes" id="UP000683360"/>
    </source>
</evidence>
<dbReference type="PROSITE" id="PS51504">
    <property type="entry name" value="H15"/>
    <property type="match status" value="1"/>
</dbReference>
<dbReference type="GO" id="GO:0000786">
    <property type="term" value="C:nucleosome"/>
    <property type="evidence" value="ECO:0007669"/>
    <property type="project" value="InterPro"/>
</dbReference>
<keyword evidence="4" id="KW-1185">Reference proteome</keyword>
<dbReference type="OrthoDB" id="10067792at2759"/>
<proteinExistence type="predicted"/>
<comment type="caution">
    <text evidence="3">The sequence shown here is derived from an EMBL/GenBank/DDBJ whole genome shotgun (WGS) entry which is preliminary data.</text>
</comment>
<organism evidence="3 4">
    <name type="scientific">Mytilus edulis</name>
    <name type="common">Blue mussel</name>
    <dbReference type="NCBI Taxonomy" id="6550"/>
    <lineage>
        <taxon>Eukaryota</taxon>
        <taxon>Metazoa</taxon>
        <taxon>Spiralia</taxon>
        <taxon>Lophotrochozoa</taxon>
        <taxon>Mollusca</taxon>
        <taxon>Bivalvia</taxon>
        <taxon>Autobranchia</taxon>
        <taxon>Pteriomorphia</taxon>
        <taxon>Mytilida</taxon>
        <taxon>Mytiloidea</taxon>
        <taxon>Mytilidae</taxon>
        <taxon>Mytilinae</taxon>
        <taxon>Mytilus</taxon>
    </lineage>
</organism>
<gene>
    <name evidence="3" type="ORF">MEDL_33759</name>
</gene>
<dbReference type="SMART" id="SM00526">
    <property type="entry name" value="H15"/>
    <property type="match status" value="1"/>
</dbReference>
<feature type="compositionally biased region" description="Basic residues" evidence="1">
    <location>
        <begin position="1"/>
        <end position="36"/>
    </location>
</feature>
<protein>
    <submittedName>
        <fullName evidence="3">Sperm-specific protein PHI-2B,Sperm-specific protein PHI-2B/PHI-3,Sperm-specific H1/protamine-like protein type 1</fullName>
    </submittedName>
</protein>
<reference evidence="3" key="1">
    <citation type="submission" date="2021-03" db="EMBL/GenBank/DDBJ databases">
        <authorList>
            <person name="Bekaert M."/>
        </authorList>
    </citation>
    <scope>NUCLEOTIDE SEQUENCE</scope>
</reference>
<dbReference type="InterPro" id="IPR005818">
    <property type="entry name" value="Histone_H1/H5_H15"/>
</dbReference>
<dbReference type="InterPro" id="IPR036388">
    <property type="entry name" value="WH-like_DNA-bd_sf"/>
</dbReference>
<evidence type="ECO:0000256" key="1">
    <source>
        <dbReference type="SAM" id="MobiDB-lite"/>
    </source>
</evidence>
<dbReference type="SUPFAM" id="SSF46785">
    <property type="entry name" value="Winged helix' DNA-binding domain"/>
    <property type="match status" value="1"/>
</dbReference>
<evidence type="ECO:0000259" key="2">
    <source>
        <dbReference type="PROSITE" id="PS51504"/>
    </source>
</evidence>
<dbReference type="GO" id="GO:0006334">
    <property type="term" value="P:nucleosome assembly"/>
    <property type="evidence" value="ECO:0007669"/>
    <property type="project" value="InterPro"/>
</dbReference>
<dbReference type="InterPro" id="IPR036390">
    <property type="entry name" value="WH_DNA-bd_sf"/>
</dbReference>
<feature type="domain" description="H15" evidence="2">
    <location>
        <begin position="42"/>
        <end position="120"/>
    </location>
</feature>
<dbReference type="CDD" id="cd00073">
    <property type="entry name" value="H15"/>
    <property type="match status" value="1"/>
</dbReference>
<sequence>MPSPSRRRSRSRSRSRSKSPKRSPAKKARKTPKKPRAAGEAKKPSTLSMIAAAITAMKNRKGSSVQAIRKYILANKESTLLMLDLVMKLAFAKGLKSGVLVRPKTSAGASGATGSFLSWKSTCFSQKKAKKAKSPKRRVQRINLTMLRLRSHHELDNIKWKDMDYNNRSNINGINERSDSYNNTNRVHRLKQYLRNNDANLIFENGAISADEQEVNTVPLVCYVKFVIFTSFEPTTKHCQIRAVLFTNNSVLAKEFRSGGWDILPIKYVSKSDTPILKHMYITIARHYKASIIGYVNADILFTSSLKQTFEFINKYEKIIGTHFMLTGKRINIEDLTTDEASSDSSLIRASKDRGTLFRTDAEDYFFTNRFFPWNSLPDLVIGRPAYDNFLLLFAKMSNFTTVDLTQTVDAIHQTVDTGYLQEKWNSTKSESVYNRFIISKKYRNVNYHAGQINCLAFETRRESNEISIHKRTKFERYCKFYTAEISEAKTLHYISMKRNATRRQSKTLNSAEKRLKHKLLFL</sequence>
<dbReference type="GO" id="GO:0003677">
    <property type="term" value="F:DNA binding"/>
    <property type="evidence" value="ECO:0007669"/>
    <property type="project" value="InterPro"/>
</dbReference>
<dbReference type="Proteomes" id="UP000683360">
    <property type="component" value="Unassembled WGS sequence"/>
</dbReference>
<dbReference type="AlphaFoldDB" id="A0A8S3SJE9"/>
<dbReference type="EMBL" id="CAJPWZ010001657">
    <property type="protein sequence ID" value="CAG2220319.1"/>
    <property type="molecule type" value="Genomic_DNA"/>
</dbReference>
<dbReference type="Pfam" id="PF00538">
    <property type="entry name" value="Linker_histone"/>
    <property type="match status" value="1"/>
</dbReference>